<name>A0ABP8VJ79_9HYPH</name>
<reference evidence="2" key="1">
    <citation type="journal article" date="2019" name="Int. J. Syst. Evol. Microbiol.">
        <title>The Global Catalogue of Microorganisms (GCM) 10K type strain sequencing project: providing services to taxonomists for standard genome sequencing and annotation.</title>
        <authorList>
            <consortium name="The Broad Institute Genomics Platform"/>
            <consortium name="The Broad Institute Genome Sequencing Center for Infectious Disease"/>
            <person name="Wu L."/>
            <person name="Ma J."/>
        </authorList>
    </citation>
    <scope>NUCLEOTIDE SEQUENCE [LARGE SCALE GENOMIC DNA]</scope>
    <source>
        <strain evidence="2">JCM 17714</strain>
    </source>
</reference>
<dbReference type="RefSeq" id="WP_345119336.1">
    <property type="nucleotide sequence ID" value="NZ_BAABJA010000010.1"/>
</dbReference>
<keyword evidence="2" id="KW-1185">Reference proteome</keyword>
<organism evidence="1 2">
    <name type="scientific">Bartonella pachyuromydis</name>
    <dbReference type="NCBI Taxonomy" id="931097"/>
    <lineage>
        <taxon>Bacteria</taxon>
        <taxon>Pseudomonadati</taxon>
        <taxon>Pseudomonadota</taxon>
        <taxon>Alphaproteobacteria</taxon>
        <taxon>Hyphomicrobiales</taxon>
        <taxon>Bartonellaceae</taxon>
        <taxon>Bartonella</taxon>
    </lineage>
</organism>
<evidence type="ECO:0000313" key="1">
    <source>
        <dbReference type="EMBL" id="GAA4665569.1"/>
    </source>
</evidence>
<comment type="caution">
    <text evidence="1">The sequence shown here is derived from an EMBL/GenBank/DDBJ whole genome shotgun (WGS) entry which is preliminary data.</text>
</comment>
<sequence>MNYLKARTVATLGISKEYDGPISIDDSAPWFYRYTIHRRRHKMSFRELRNVTLKYANEYINVLSPIVKNNLYGTLENFIDRTASQA</sequence>
<proteinExistence type="predicted"/>
<dbReference type="EMBL" id="BAABJA010000010">
    <property type="protein sequence ID" value="GAA4665569.1"/>
    <property type="molecule type" value="Genomic_DNA"/>
</dbReference>
<protein>
    <submittedName>
        <fullName evidence="1">Uncharacterized protein</fullName>
    </submittedName>
</protein>
<gene>
    <name evidence="1" type="ORF">GCM10023262_13200</name>
</gene>
<dbReference type="Proteomes" id="UP001501699">
    <property type="component" value="Unassembled WGS sequence"/>
</dbReference>
<accession>A0ABP8VJ79</accession>
<evidence type="ECO:0000313" key="2">
    <source>
        <dbReference type="Proteomes" id="UP001501699"/>
    </source>
</evidence>